<dbReference type="AlphaFoldDB" id="A0AAV0YD30"/>
<dbReference type="InterPro" id="IPR048365">
    <property type="entry name" value="TNP-like_RNaseH_N"/>
</dbReference>
<organism evidence="2 3">
    <name type="scientific">Macrosiphum euphorbiae</name>
    <name type="common">potato aphid</name>
    <dbReference type="NCBI Taxonomy" id="13131"/>
    <lineage>
        <taxon>Eukaryota</taxon>
        <taxon>Metazoa</taxon>
        <taxon>Ecdysozoa</taxon>
        <taxon>Arthropoda</taxon>
        <taxon>Hexapoda</taxon>
        <taxon>Insecta</taxon>
        <taxon>Pterygota</taxon>
        <taxon>Neoptera</taxon>
        <taxon>Paraneoptera</taxon>
        <taxon>Hemiptera</taxon>
        <taxon>Sternorrhyncha</taxon>
        <taxon>Aphidomorpha</taxon>
        <taxon>Aphidoidea</taxon>
        <taxon>Aphididae</taxon>
        <taxon>Macrosiphini</taxon>
        <taxon>Macrosiphum</taxon>
    </lineage>
</organism>
<sequence length="118" mass="13422">MVSSSIFALPSRSTLTSRLSRIPFKPGINLHIQENLKHQSTKLKDINKNCILIFDEMALSAGLRYDKKNDMILGLQKNQNSQTPKFADHALVFMLRGIARSGKQPYAYYYSTQHYSNG</sequence>
<feature type="domain" description="Transposable element P transposase-like RNase H" evidence="1">
    <location>
        <begin position="24"/>
        <end position="113"/>
    </location>
</feature>
<protein>
    <recommendedName>
        <fullName evidence="1">Transposable element P transposase-like RNase H domain-containing protein</fullName>
    </recommendedName>
</protein>
<evidence type="ECO:0000313" key="3">
    <source>
        <dbReference type="Proteomes" id="UP001160148"/>
    </source>
</evidence>
<dbReference type="EMBL" id="CARXXK010001860">
    <property type="protein sequence ID" value="CAI6377797.1"/>
    <property type="molecule type" value="Genomic_DNA"/>
</dbReference>
<dbReference type="Proteomes" id="UP001160148">
    <property type="component" value="Unassembled WGS sequence"/>
</dbReference>
<reference evidence="2 3" key="1">
    <citation type="submission" date="2023-01" db="EMBL/GenBank/DDBJ databases">
        <authorList>
            <person name="Whitehead M."/>
        </authorList>
    </citation>
    <scope>NUCLEOTIDE SEQUENCE [LARGE SCALE GENOMIC DNA]</scope>
</reference>
<comment type="caution">
    <text evidence="2">The sequence shown here is derived from an EMBL/GenBank/DDBJ whole genome shotgun (WGS) entry which is preliminary data.</text>
</comment>
<evidence type="ECO:0000313" key="2">
    <source>
        <dbReference type="EMBL" id="CAI6377797.1"/>
    </source>
</evidence>
<keyword evidence="3" id="KW-1185">Reference proteome</keyword>
<proteinExistence type="predicted"/>
<name>A0AAV0YD30_9HEMI</name>
<evidence type="ECO:0000259" key="1">
    <source>
        <dbReference type="Pfam" id="PF21787"/>
    </source>
</evidence>
<accession>A0AAV0YD30</accession>
<dbReference type="Pfam" id="PF21787">
    <property type="entry name" value="TNP-like_RNaseH_N"/>
    <property type="match status" value="1"/>
</dbReference>
<gene>
    <name evidence="2" type="ORF">MEUPH1_LOCUS31002</name>
</gene>